<accession>A0ABV7H9H6</accession>
<gene>
    <name evidence="2" type="ORF">ACFOEK_05880</name>
</gene>
<dbReference type="Gene3D" id="2.40.10.220">
    <property type="entry name" value="predicted glycosyltransferase like domains"/>
    <property type="match status" value="1"/>
</dbReference>
<name>A0ABV7H9H6_9GAMM</name>
<sequence>MQQPLRLTVPKIHELDRGSLYSDPHELGQILRNLPFADMPSAVMKSVNILSVINRSQISYQLRLKLMHAFDVPYGVCHLFYTPQCPEQLGIIRSRSLQEQDAFREFTQEMSYGYKQVLMDALTHNDKKRAFISLFASFYYMSSLLMLFYSVHQVQPLNIWGELHRLYKLAEEMEWTRMPQKYIALAKGMTLEWMYKKSLLMFTADPYHMETAQNWLLNHYLSKWSYCAELLPYRQQIDVPHFNIDLSRNYAISGDFNGAKDNEYLRTLTTNGLVTTATKHIDQLHHGIDTHSLGFILNPNRSEAEQVLENAVDHWAQKFKRSETRSRCAIPATMTMGLYHCHKDLSKSTINSDKSLMEIKLIDSSPHGCCVRVSGNTHQEIIIGQLVVIHLSRASQNQGLETFAGIIRWVAQDKYKGSKIGVKFLPGLIKTGFVRSLSGSEVAQKTHPAIIIVDKQSDRDFSIITSPSLYLCGRTYELNTIQPQRRYLIKASTLLNHTRSMDHFKIHAAH</sequence>
<proteinExistence type="predicted"/>
<evidence type="ECO:0000313" key="2">
    <source>
        <dbReference type="EMBL" id="MFC3150544.1"/>
    </source>
</evidence>
<comment type="caution">
    <text evidence="2">The sequence shown here is derived from an EMBL/GenBank/DDBJ whole genome shotgun (WGS) entry which is preliminary data.</text>
</comment>
<reference evidence="3" key="1">
    <citation type="journal article" date="2019" name="Int. J. Syst. Evol. Microbiol.">
        <title>The Global Catalogue of Microorganisms (GCM) 10K type strain sequencing project: providing services to taxonomists for standard genome sequencing and annotation.</title>
        <authorList>
            <consortium name="The Broad Institute Genomics Platform"/>
            <consortium name="The Broad Institute Genome Sequencing Center for Infectious Disease"/>
            <person name="Wu L."/>
            <person name="Ma J."/>
        </authorList>
    </citation>
    <scope>NUCLEOTIDE SEQUENCE [LARGE SCALE GENOMIC DNA]</scope>
    <source>
        <strain evidence="3">KCTC 52438</strain>
    </source>
</reference>
<evidence type="ECO:0000256" key="1">
    <source>
        <dbReference type="SAM" id="Phobius"/>
    </source>
</evidence>
<keyword evidence="1" id="KW-0812">Transmembrane</keyword>
<dbReference type="RefSeq" id="WP_386717530.1">
    <property type="nucleotide sequence ID" value="NZ_JBHRSZ010000002.1"/>
</dbReference>
<keyword evidence="3" id="KW-1185">Reference proteome</keyword>
<keyword evidence="1" id="KW-1133">Transmembrane helix</keyword>
<protein>
    <recommendedName>
        <fullName evidence="4">PilZ domain-containing protein</fullName>
    </recommendedName>
</protein>
<dbReference type="EMBL" id="JBHRSZ010000002">
    <property type="protein sequence ID" value="MFC3150544.1"/>
    <property type="molecule type" value="Genomic_DNA"/>
</dbReference>
<dbReference type="Proteomes" id="UP001595476">
    <property type="component" value="Unassembled WGS sequence"/>
</dbReference>
<evidence type="ECO:0000313" key="3">
    <source>
        <dbReference type="Proteomes" id="UP001595476"/>
    </source>
</evidence>
<organism evidence="2 3">
    <name type="scientific">Litoribrevibacter euphylliae</name>
    <dbReference type="NCBI Taxonomy" id="1834034"/>
    <lineage>
        <taxon>Bacteria</taxon>
        <taxon>Pseudomonadati</taxon>
        <taxon>Pseudomonadota</taxon>
        <taxon>Gammaproteobacteria</taxon>
        <taxon>Oceanospirillales</taxon>
        <taxon>Oceanospirillaceae</taxon>
        <taxon>Litoribrevibacter</taxon>
    </lineage>
</organism>
<feature type="transmembrane region" description="Helical" evidence="1">
    <location>
        <begin position="130"/>
        <end position="149"/>
    </location>
</feature>
<keyword evidence="1" id="KW-0472">Membrane</keyword>
<evidence type="ECO:0008006" key="4">
    <source>
        <dbReference type="Google" id="ProtNLM"/>
    </source>
</evidence>